<dbReference type="FunFam" id="3.30.200.20:FF:000039">
    <property type="entry name" value="receptor-like protein kinase FERONIA"/>
    <property type="match status" value="1"/>
</dbReference>
<evidence type="ECO:0000256" key="2">
    <source>
        <dbReference type="ARBA" id="ARBA00022679"/>
    </source>
</evidence>
<dbReference type="InterPro" id="IPR001245">
    <property type="entry name" value="Ser-Thr/Tyr_kinase_cat_dom"/>
</dbReference>
<feature type="domain" description="Protein kinase" evidence="6">
    <location>
        <begin position="40"/>
        <end position="316"/>
    </location>
</feature>
<dbReference type="SUPFAM" id="SSF56112">
    <property type="entry name" value="Protein kinase-like (PK-like)"/>
    <property type="match status" value="1"/>
</dbReference>
<evidence type="ECO:0000313" key="7">
    <source>
        <dbReference type="EMBL" id="OTG27754.1"/>
    </source>
</evidence>
<dbReference type="AlphaFoldDB" id="A0A251UXB6"/>
<organism evidence="7 8">
    <name type="scientific">Helianthus annuus</name>
    <name type="common">Common sunflower</name>
    <dbReference type="NCBI Taxonomy" id="4232"/>
    <lineage>
        <taxon>Eukaryota</taxon>
        <taxon>Viridiplantae</taxon>
        <taxon>Streptophyta</taxon>
        <taxon>Embryophyta</taxon>
        <taxon>Tracheophyta</taxon>
        <taxon>Spermatophyta</taxon>
        <taxon>Magnoliopsida</taxon>
        <taxon>eudicotyledons</taxon>
        <taxon>Gunneridae</taxon>
        <taxon>Pentapetalae</taxon>
        <taxon>asterids</taxon>
        <taxon>campanulids</taxon>
        <taxon>Asterales</taxon>
        <taxon>Asteraceae</taxon>
        <taxon>Asteroideae</taxon>
        <taxon>Heliantheae alliance</taxon>
        <taxon>Heliantheae</taxon>
        <taxon>Helianthus</taxon>
    </lineage>
</organism>
<dbReference type="OMA" id="CNHETES"/>
<accession>A0A251UXB6</accession>
<dbReference type="InParanoid" id="A0A251UXB6"/>
<evidence type="ECO:0000256" key="1">
    <source>
        <dbReference type="ARBA" id="ARBA00022527"/>
    </source>
</evidence>
<dbReference type="Gene3D" id="3.30.200.20">
    <property type="entry name" value="Phosphorylase Kinase, domain 1"/>
    <property type="match status" value="1"/>
</dbReference>
<keyword evidence="8" id="KW-1185">Reference proteome</keyword>
<evidence type="ECO:0000259" key="6">
    <source>
        <dbReference type="PROSITE" id="PS50011"/>
    </source>
</evidence>
<dbReference type="FunFam" id="1.10.510.10:FF:000095">
    <property type="entry name" value="protein STRUBBELIG-RECEPTOR FAMILY 8"/>
    <property type="match status" value="1"/>
</dbReference>
<dbReference type="Gene3D" id="1.10.510.10">
    <property type="entry name" value="Transferase(Phosphotransferase) domain 1"/>
    <property type="match status" value="1"/>
</dbReference>
<proteinExistence type="predicted"/>
<evidence type="ECO:0000313" key="8">
    <source>
        <dbReference type="Proteomes" id="UP000215914"/>
    </source>
</evidence>
<keyword evidence="2" id="KW-0808">Transferase</keyword>
<evidence type="ECO:0000256" key="5">
    <source>
        <dbReference type="ARBA" id="ARBA00022840"/>
    </source>
</evidence>
<keyword evidence="3" id="KW-0547">Nucleotide-binding</keyword>
<protein>
    <recommendedName>
        <fullName evidence="6">Protein kinase domain-containing protein</fullName>
    </recommendedName>
</protein>
<dbReference type="PANTHER" id="PTHR27003:SF328">
    <property type="entry name" value="PROTEIN KINASE DOMAIN-CONTAINING PROTEIN"/>
    <property type="match status" value="1"/>
</dbReference>
<dbReference type="GO" id="GO:0004714">
    <property type="term" value="F:transmembrane receptor protein tyrosine kinase activity"/>
    <property type="evidence" value="ECO:0007669"/>
    <property type="project" value="InterPro"/>
</dbReference>
<dbReference type="PROSITE" id="PS50011">
    <property type="entry name" value="PROTEIN_KINASE_DOM"/>
    <property type="match status" value="1"/>
</dbReference>
<dbReference type="EMBL" id="CM007893">
    <property type="protein sequence ID" value="OTG27754.1"/>
    <property type="molecule type" value="Genomic_DNA"/>
</dbReference>
<dbReference type="InterPro" id="IPR011009">
    <property type="entry name" value="Kinase-like_dom_sf"/>
</dbReference>
<dbReference type="CDD" id="cd14066">
    <property type="entry name" value="STKc_IRAK"/>
    <property type="match status" value="1"/>
</dbReference>
<dbReference type="InterPro" id="IPR045272">
    <property type="entry name" value="ANXUR1/2-like"/>
</dbReference>
<keyword evidence="4" id="KW-0418">Kinase</keyword>
<name>A0A251UXB6_HELAN</name>
<dbReference type="Proteomes" id="UP000215914">
    <property type="component" value="Chromosome 4"/>
</dbReference>
<keyword evidence="5" id="KW-0067">ATP-binding</keyword>
<dbReference type="GO" id="GO:0005524">
    <property type="term" value="F:ATP binding"/>
    <property type="evidence" value="ECO:0007669"/>
    <property type="project" value="UniProtKB-KW"/>
</dbReference>
<dbReference type="Pfam" id="PF07714">
    <property type="entry name" value="PK_Tyr_Ser-Thr"/>
    <property type="match status" value="1"/>
</dbReference>
<keyword evidence="1" id="KW-0723">Serine/threonine-protein kinase</keyword>
<evidence type="ECO:0000256" key="4">
    <source>
        <dbReference type="ARBA" id="ARBA00022777"/>
    </source>
</evidence>
<sequence length="317" mass="35754">MLSRRMDSATRGGKSLSSSTLAHPCRLFSLAEIQYANENFHDKLVTGKGGFGTVYKGQITSEEVVHVVAIKRWNPLSTQGELRFRAEIDILRKCRHCHLVSLIGYCAYNEEKIVVYEYMPNGSLYHHLYQTSRPLSWVQRLNIAIGAARGLDYLHTRVSTQHGVIHCDVKSSTILLDDNWEAVISDLGVSIIGPTWNSYVGDDVKGTYGYLDPEYLMTGKLTYKTDVYAFGIVLFELLAGRRVLDGTYGDHRRLAIWVQECVKEGNLDQMVDPRIKGEISTKCLSRFAQIAERCVRNVSKERPTMSELVASLQALLE</sequence>
<dbReference type="InterPro" id="IPR000719">
    <property type="entry name" value="Prot_kinase_dom"/>
</dbReference>
<dbReference type="PANTHER" id="PTHR27003">
    <property type="entry name" value="OS07G0166700 PROTEIN"/>
    <property type="match status" value="1"/>
</dbReference>
<evidence type="ECO:0000256" key="3">
    <source>
        <dbReference type="ARBA" id="ARBA00022741"/>
    </source>
</evidence>
<dbReference type="GO" id="GO:0004672">
    <property type="term" value="F:protein kinase activity"/>
    <property type="evidence" value="ECO:0000318"/>
    <property type="project" value="GO_Central"/>
</dbReference>
<dbReference type="GO" id="GO:0004674">
    <property type="term" value="F:protein serine/threonine kinase activity"/>
    <property type="evidence" value="ECO:0007669"/>
    <property type="project" value="UniProtKB-KW"/>
</dbReference>
<dbReference type="GO" id="GO:0005886">
    <property type="term" value="C:plasma membrane"/>
    <property type="evidence" value="ECO:0000318"/>
    <property type="project" value="GO_Central"/>
</dbReference>
<gene>
    <name evidence="7" type="ORF">HannXRQ_Chr04g0103491</name>
</gene>
<reference evidence="8" key="1">
    <citation type="journal article" date="2017" name="Nature">
        <title>The sunflower genome provides insights into oil metabolism, flowering and Asterid evolution.</title>
        <authorList>
            <person name="Badouin H."/>
            <person name="Gouzy J."/>
            <person name="Grassa C.J."/>
            <person name="Murat F."/>
            <person name="Staton S.E."/>
            <person name="Cottret L."/>
            <person name="Lelandais-Briere C."/>
            <person name="Owens G.L."/>
            <person name="Carrere S."/>
            <person name="Mayjonade B."/>
            <person name="Legrand L."/>
            <person name="Gill N."/>
            <person name="Kane N.C."/>
            <person name="Bowers J.E."/>
            <person name="Hubner S."/>
            <person name="Bellec A."/>
            <person name="Berard A."/>
            <person name="Berges H."/>
            <person name="Blanchet N."/>
            <person name="Boniface M.C."/>
            <person name="Brunel D."/>
            <person name="Catrice O."/>
            <person name="Chaidir N."/>
            <person name="Claudel C."/>
            <person name="Donnadieu C."/>
            <person name="Faraut T."/>
            <person name="Fievet G."/>
            <person name="Helmstetter N."/>
            <person name="King M."/>
            <person name="Knapp S.J."/>
            <person name="Lai Z."/>
            <person name="Le Paslier M.C."/>
            <person name="Lippi Y."/>
            <person name="Lorenzon L."/>
            <person name="Mandel J.R."/>
            <person name="Marage G."/>
            <person name="Marchand G."/>
            <person name="Marquand E."/>
            <person name="Bret-Mestries E."/>
            <person name="Morien E."/>
            <person name="Nambeesan S."/>
            <person name="Nguyen T."/>
            <person name="Pegot-Espagnet P."/>
            <person name="Pouilly N."/>
            <person name="Raftis F."/>
            <person name="Sallet E."/>
            <person name="Schiex T."/>
            <person name="Thomas J."/>
            <person name="Vandecasteele C."/>
            <person name="Vares D."/>
            <person name="Vear F."/>
            <person name="Vautrin S."/>
            <person name="Crespi M."/>
            <person name="Mangin B."/>
            <person name="Burke J.M."/>
            <person name="Salse J."/>
            <person name="Munos S."/>
            <person name="Vincourt P."/>
            <person name="Rieseberg L.H."/>
            <person name="Langlade N.B."/>
        </authorList>
    </citation>
    <scope>NUCLEOTIDE SEQUENCE [LARGE SCALE GENOMIC DNA]</scope>
    <source>
        <strain evidence="8">cv. SF193</strain>
    </source>
</reference>